<feature type="domain" description="DUF4097" evidence="2">
    <location>
        <begin position="114"/>
        <end position="290"/>
    </location>
</feature>
<feature type="region of interest" description="Disordered" evidence="1">
    <location>
        <begin position="63"/>
        <end position="87"/>
    </location>
</feature>
<evidence type="ECO:0000256" key="1">
    <source>
        <dbReference type="SAM" id="MobiDB-lite"/>
    </source>
</evidence>
<proteinExistence type="predicted"/>
<dbReference type="RefSeq" id="WP_382830946.1">
    <property type="nucleotide sequence ID" value="NZ_JBHXLY010000046.1"/>
</dbReference>
<dbReference type="Proteomes" id="UP001598251">
    <property type="component" value="Unassembled WGS sequence"/>
</dbReference>
<name>A0ABW6EU19_9ACTN</name>
<sequence>MTTRKIAAETTGPVTIDATLLGHGGTISVRAVPGCERATITVHTADEEGPAADAVREATLRQSGSELSVSVRGKGGNTGGTTTVISNRRGGSVYQSVGNITGQVVGMNIAGGNVTVNGVRISGRGGAVVINGSSPVEITAVVPVGSSINGRSQSADIIAEGVLLDVTGSTQSGDVRTENASTVRVSTQSGDVVVHRASTVNARTQSGDLRLASAATVDGDTMSGDVEIKALSGVARVNSMSGDVRIHAVTGGRVSAGTMSGDVSVTAAAEALRSGLDVRADSMTGDVRTPRRTA</sequence>
<gene>
    <name evidence="3" type="ORF">ACFWSS_32335</name>
</gene>
<protein>
    <submittedName>
        <fullName evidence="3">DUF4097 family beta strand repeat-containing protein</fullName>
    </submittedName>
</protein>
<evidence type="ECO:0000313" key="4">
    <source>
        <dbReference type="Proteomes" id="UP001598251"/>
    </source>
</evidence>
<accession>A0ABW6EU19</accession>
<dbReference type="EMBL" id="JBHXOF010000033">
    <property type="protein sequence ID" value="MFD4217565.1"/>
    <property type="molecule type" value="Genomic_DNA"/>
</dbReference>
<keyword evidence="4" id="KW-1185">Reference proteome</keyword>
<dbReference type="InterPro" id="IPR025164">
    <property type="entry name" value="Toastrack_DUF4097"/>
</dbReference>
<reference evidence="3 4" key="1">
    <citation type="submission" date="2024-09" db="EMBL/GenBank/DDBJ databases">
        <title>The Natural Products Discovery Center: Release of the First 8490 Sequenced Strains for Exploring Actinobacteria Biosynthetic Diversity.</title>
        <authorList>
            <person name="Kalkreuter E."/>
            <person name="Kautsar S.A."/>
            <person name="Yang D."/>
            <person name="Bader C.D."/>
            <person name="Teijaro C.N."/>
            <person name="Fluegel L."/>
            <person name="Davis C.M."/>
            <person name="Simpson J.R."/>
            <person name="Lauterbach L."/>
            <person name="Steele A.D."/>
            <person name="Gui C."/>
            <person name="Meng S."/>
            <person name="Li G."/>
            <person name="Viehrig K."/>
            <person name="Ye F."/>
            <person name="Su P."/>
            <person name="Kiefer A.F."/>
            <person name="Nichols A."/>
            <person name="Cepeda A.J."/>
            <person name="Yan W."/>
            <person name="Fan B."/>
            <person name="Jiang Y."/>
            <person name="Adhikari A."/>
            <person name="Zheng C.-J."/>
            <person name="Schuster L."/>
            <person name="Cowan T.M."/>
            <person name="Smanski M.J."/>
            <person name="Chevrette M.G."/>
            <person name="De Carvalho L.P.S."/>
            <person name="Shen B."/>
        </authorList>
    </citation>
    <scope>NUCLEOTIDE SEQUENCE [LARGE SCALE GENOMIC DNA]</scope>
    <source>
        <strain evidence="3 4">NPDC058546</strain>
    </source>
</reference>
<evidence type="ECO:0000313" key="3">
    <source>
        <dbReference type="EMBL" id="MFD4217565.1"/>
    </source>
</evidence>
<evidence type="ECO:0000259" key="2">
    <source>
        <dbReference type="Pfam" id="PF13349"/>
    </source>
</evidence>
<dbReference type="Pfam" id="PF13349">
    <property type="entry name" value="DUF4097"/>
    <property type="match status" value="1"/>
</dbReference>
<organism evidence="3 4">
    <name type="scientific">Streptomyces sindenensis</name>
    <dbReference type="NCBI Taxonomy" id="67363"/>
    <lineage>
        <taxon>Bacteria</taxon>
        <taxon>Bacillati</taxon>
        <taxon>Actinomycetota</taxon>
        <taxon>Actinomycetes</taxon>
        <taxon>Kitasatosporales</taxon>
        <taxon>Streptomycetaceae</taxon>
        <taxon>Streptomyces</taxon>
    </lineage>
</organism>
<comment type="caution">
    <text evidence="3">The sequence shown here is derived from an EMBL/GenBank/DDBJ whole genome shotgun (WGS) entry which is preliminary data.</text>
</comment>